<dbReference type="Proteomes" id="UP001140560">
    <property type="component" value="Unassembled WGS sequence"/>
</dbReference>
<dbReference type="OrthoDB" id="4538483at2759"/>
<proteinExistence type="predicted"/>
<keyword evidence="2" id="KW-1185">Reference proteome</keyword>
<sequence length="629" mass="69554">MTAPSAAVLKELSAHLQDVDKEPNTILDTDLLEECALFTSTPEYRGEIWKETRPLFYQAAALLPKLYQDPSALNHFLTKLAEPYRFEDIKHLDFEIGLDLKAFPFHDLILTLLEKASASGADAQMLANRPDVIAAIVRLWLCTGDVGISTHAEDLLIALLKASKNEPMVVETESPSHTYGTGPMWRRLFSDRDIICLYYHFTSLKSLSSPPVPSHLDTREKTIAQSRLLSWLARVGAMDWNTILSSHGLDVEREVGLVEGQGLLHYAALKMVHTEEDMLMHMTLINFFSVLITTVKTKPYLIPYDSSLSLDFVMSESIHKGIIDFHTSDSPGLEHSFLSSRTAQYISDYASNYPENFANSAELSPIRNYVHRNIRKCEARDLNIIAAMPRSTLVPHRTSGLAWDDCVILDMPITRTNPDALKTLATIFHGPPKVHKMTFPQVETLGTDPKRTQTESVFARLLTALFYSKKPSMFADIVSHLETIAMKDNALAALALVRALITATWSAEPLPDTSIIPANDQTYARLNSDFPKTGLDVILDPSISGAVLPSLLKPATTFSNLVGGHGDAEDAAFQVAMAKFDVLKALGRRLEEEEGGGREDVLAMVRRRVAEGPWGVGGSAGSRIGTLEL</sequence>
<comment type="caution">
    <text evidence="1">The sequence shown here is derived from an EMBL/GenBank/DDBJ whole genome shotgun (WGS) entry which is preliminary data.</text>
</comment>
<reference evidence="1" key="1">
    <citation type="submission" date="2022-10" db="EMBL/GenBank/DDBJ databases">
        <title>Tapping the CABI collections for fungal endophytes: first genome assemblies for Collariella, Neodidymelliopsis, Ascochyta clinopodiicola, Didymella pomorum, Didymosphaeria variabile, Neocosmospora piperis and Neocucurbitaria cava.</title>
        <authorList>
            <person name="Hill R."/>
        </authorList>
    </citation>
    <scope>NUCLEOTIDE SEQUENCE</scope>
    <source>
        <strain evidence="1">IMI 356814</strain>
    </source>
</reference>
<dbReference type="AlphaFoldDB" id="A0A9W8YHL7"/>
<name>A0A9W8YHL7_9PLEO</name>
<accession>A0A9W8YHL7</accession>
<evidence type="ECO:0000313" key="1">
    <source>
        <dbReference type="EMBL" id="KAJ4377779.1"/>
    </source>
</evidence>
<gene>
    <name evidence="1" type="ORF">N0V83_000609</name>
</gene>
<evidence type="ECO:0000313" key="2">
    <source>
        <dbReference type="Proteomes" id="UP001140560"/>
    </source>
</evidence>
<protein>
    <submittedName>
        <fullName evidence="1">Uncharacterized protein</fullName>
    </submittedName>
</protein>
<dbReference type="EMBL" id="JAPEUY010000001">
    <property type="protein sequence ID" value="KAJ4377779.1"/>
    <property type="molecule type" value="Genomic_DNA"/>
</dbReference>
<organism evidence="1 2">
    <name type="scientific">Neocucurbitaria cava</name>
    <dbReference type="NCBI Taxonomy" id="798079"/>
    <lineage>
        <taxon>Eukaryota</taxon>
        <taxon>Fungi</taxon>
        <taxon>Dikarya</taxon>
        <taxon>Ascomycota</taxon>
        <taxon>Pezizomycotina</taxon>
        <taxon>Dothideomycetes</taxon>
        <taxon>Pleosporomycetidae</taxon>
        <taxon>Pleosporales</taxon>
        <taxon>Pleosporineae</taxon>
        <taxon>Cucurbitariaceae</taxon>
        <taxon>Neocucurbitaria</taxon>
    </lineage>
</organism>